<dbReference type="PANTHER" id="PTHR47602">
    <property type="entry name" value="F-BOX PROTEIN SKIP22"/>
    <property type="match status" value="1"/>
</dbReference>
<dbReference type="Gene3D" id="3.10.20.90">
    <property type="entry name" value="Phosphatidylinositol 3-kinase Catalytic Subunit, Chain A, domain 1"/>
    <property type="match status" value="1"/>
</dbReference>
<proteinExistence type="predicted"/>
<dbReference type="PANTHER" id="PTHR47602:SF2">
    <property type="entry name" value="F-BOX PROTEIN SKIP22"/>
    <property type="match status" value="1"/>
</dbReference>
<evidence type="ECO:0000313" key="2">
    <source>
        <dbReference type="EMBL" id="PIA58604.1"/>
    </source>
</evidence>
<gene>
    <name evidence="2" type="ORF">AQUCO_00500502v1</name>
</gene>
<protein>
    <recommendedName>
        <fullName evidence="1">Ubiquitin-like domain-containing protein</fullName>
    </recommendedName>
</protein>
<dbReference type="InterPro" id="IPR029071">
    <property type="entry name" value="Ubiquitin-like_domsf"/>
</dbReference>
<dbReference type="InterPro" id="IPR000626">
    <property type="entry name" value="Ubiquitin-like_dom"/>
</dbReference>
<dbReference type="AlphaFoldDB" id="A0A2G5ES85"/>
<name>A0A2G5ES85_AQUCA</name>
<dbReference type="OrthoDB" id="1749773at2759"/>
<feature type="domain" description="Ubiquitin-like" evidence="1">
    <location>
        <begin position="1"/>
        <end position="72"/>
    </location>
</feature>
<keyword evidence="3" id="KW-1185">Reference proteome</keyword>
<dbReference type="SUPFAM" id="SSF54236">
    <property type="entry name" value="Ubiquitin-like"/>
    <property type="match status" value="1"/>
</dbReference>
<dbReference type="STRING" id="218851.A0A2G5ES85"/>
<sequence>MKLRIRSLESRETLKIEIPSPSSLQDLKQVIAEKISFSLESLHLSLNRKNEIIASPIDTLNTLGIASGDLIYYTRHANVFESETPIQNPVPRVENQPIEVSNPEETLETMNAIDGKIETLDASIVPQDWC</sequence>
<dbReference type="Pfam" id="PF11543">
    <property type="entry name" value="UN_NPL4"/>
    <property type="match status" value="1"/>
</dbReference>
<dbReference type="Proteomes" id="UP000230069">
    <property type="component" value="Unassembled WGS sequence"/>
</dbReference>
<evidence type="ECO:0000313" key="3">
    <source>
        <dbReference type="Proteomes" id="UP000230069"/>
    </source>
</evidence>
<dbReference type="InterPro" id="IPR024682">
    <property type="entry name" value="Npl4_Ub-like_dom"/>
</dbReference>
<evidence type="ECO:0000259" key="1">
    <source>
        <dbReference type="PROSITE" id="PS50053"/>
    </source>
</evidence>
<accession>A0A2G5ES85</accession>
<dbReference type="PROSITE" id="PS50053">
    <property type="entry name" value="UBIQUITIN_2"/>
    <property type="match status" value="1"/>
</dbReference>
<dbReference type="EMBL" id="KZ305022">
    <property type="protein sequence ID" value="PIA58604.1"/>
    <property type="molecule type" value="Genomic_DNA"/>
</dbReference>
<organism evidence="2 3">
    <name type="scientific">Aquilegia coerulea</name>
    <name type="common">Rocky mountain columbine</name>
    <dbReference type="NCBI Taxonomy" id="218851"/>
    <lineage>
        <taxon>Eukaryota</taxon>
        <taxon>Viridiplantae</taxon>
        <taxon>Streptophyta</taxon>
        <taxon>Embryophyta</taxon>
        <taxon>Tracheophyta</taxon>
        <taxon>Spermatophyta</taxon>
        <taxon>Magnoliopsida</taxon>
        <taxon>Ranunculales</taxon>
        <taxon>Ranunculaceae</taxon>
        <taxon>Thalictroideae</taxon>
        <taxon>Aquilegia</taxon>
    </lineage>
</organism>
<reference evidence="2 3" key="1">
    <citation type="submission" date="2017-09" db="EMBL/GenBank/DDBJ databases">
        <title>WGS assembly of Aquilegia coerulea Goldsmith.</title>
        <authorList>
            <person name="Hodges S."/>
            <person name="Kramer E."/>
            <person name="Nordborg M."/>
            <person name="Tomkins J."/>
            <person name="Borevitz J."/>
            <person name="Derieg N."/>
            <person name="Yan J."/>
            <person name="Mihaltcheva S."/>
            <person name="Hayes R.D."/>
            <person name="Rokhsar D."/>
        </authorList>
    </citation>
    <scope>NUCLEOTIDE SEQUENCE [LARGE SCALE GENOMIC DNA]</scope>
    <source>
        <strain evidence="3">cv. Goldsmith</strain>
    </source>
</reference>
<dbReference type="InParanoid" id="A0A2G5ES85"/>